<reference evidence="4" key="1">
    <citation type="submission" date="2020-12" db="EMBL/GenBank/DDBJ databases">
        <title>Sedimentitalea sp. nov., isolated from sand in Incheon.</title>
        <authorList>
            <person name="Kim W."/>
        </authorList>
    </citation>
    <scope>NUCLEOTIDE SEQUENCE</scope>
    <source>
        <strain evidence="4">CAU 1593</strain>
    </source>
</reference>
<organism evidence="4 5">
    <name type="scientific">Sedimentitalea arenosa</name>
    <dbReference type="NCBI Taxonomy" id="2798803"/>
    <lineage>
        <taxon>Bacteria</taxon>
        <taxon>Pseudomonadati</taxon>
        <taxon>Pseudomonadota</taxon>
        <taxon>Alphaproteobacteria</taxon>
        <taxon>Rhodobacterales</taxon>
        <taxon>Paracoccaceae</taxon>
        <taxon>Sedimentitalea</taxon>
    </lineage>
</organism>
<dbReference type="PANTHER" id="PTHR43046">
    <property type="entry name" value="GDP-MANNOSE MANNOSYL HYDROLASE"/>
    <property type="match status" value="1"/>
</dbReference>
<protein>
    <submittedName>
        <fullName evidence="4">NUDIX hydrolase</fullName>
    </submittedName>
</protein>
<evidence type="ECO:0000259" key="3">
    <source>
        <dbReference type="PROSITE" id="PS51462"/>
    </source>
</evidence>
<dbReference type="GO" id="GO:0016787">
    <property type="term" value="F:hydrolase activity"/>
    <property type="evidence" value="ECO:0007669"/>
    <property type="project" value="UniProtKB-KW"/>
</dbReference>
<evidence type="ECO:0000256" key="1">
    <source>
        <dbReference type="ARBA" id="ARBA00001946"/>
    </source>
</evidence>
<dbReference type="InterPro" id="IPR015797">
    <property type="entry name" value="NUDIX_hydrolase-like_dom_sf"/>
</dbReference>
<keyword evidence="2 4" id="KW-0378">Hydrolase</keyword>
<comment type="cofactor">
    <cofactor evidence="1">
        <name>Mg(2+)</name>
        <dbReference type="ChEBI" id="CHEBI:18420"/>
    </cofactor>
</comment>
<evidence type="ECO:0000256" key="2">
    <source>
        <dbReference type="ARBA" id="ARBA00022801"/>
    </source>
</evidence>
<sequence length="165" mass="18223">MIRRFGAPPEAGRDYVRRNGAYALLPRGGRLLVTCQHDPDPDFQLPGGGVDPGESPLLALHREVLEETGWRISGVRRIGAFRRFVFMPEYGIWAEKICLIFRALPTLRLGPPSEAQHSAHWMAPGEAARLLSNAGDRYVAARHSHLGGHGPMYSKRVAETSSSMP</sequence>
<evidence type="ECO:0000313" key="5">
    <source>
        <dbReference type="Proteomes" id="UP000619079"/>
    </source>
</evidence>
<proteinExistence type="predicted"/>
<dbReference type="PROSITE" id="PS51462">
    <property type="entry name" value="NUDIX"/>
    <property type="match status" value="1"/>
</dbReference>
<dbReference type="PROSITE" id="PS00893">
    <property type="entry name" value="NUDIX_BOX"/>
    <property type="match status" value="1"/>
</dbReference>
<evidence type="ECO:0000313" key="4">
    <source>
        <dbReference type="EMBL" id="MBJ6371957.1"/>
    </source>
</evidence>
<dbReference type="PANTHER" id="PTHR43046:SF14">
    <property type="entry name" value="MUTT_NUDIX FAMILY PROTEIN"/>
    <property type="match status" value="1"/>
</dbReference>
<dbReference type="Proteomes" id="UP000619079">
    <property type="component" value="Unassembled WGS sequence"/>
</dbReference>
<dbReference type="Pfam" id="PF00293">
    <property type="entry name" value="NUDIX"/>
    <property type="match status" value="1"/>
</dbReference>
<dbReference type="EMBL" id="JAELVR010000006">
    <property type="protein sequence ID" value="MBJ6371957.1"/>
    <property type="molecule type" value="Genomic_DNA"/>
</dbReference>
<dbReference type="InterPro" id="IPR000086">
    <property type="entry name" value="NUDIX_hydrolase_dom"/>
</dbReference>
<gene>
    <name evidence="4" type="ORF">JF290_10505</name>
</gene>
<name>A0A8J7IIZ9_9RHOB</name>
<dbReference type="RefSeq" id="WP_199024828.1">
    <property type="nucleotide sequence ID" value="NZ_JAELVR010000006.1"/>
</dbReference>
<keyword evidence="5" id="KW-1185">Reference proteome</keyword>
<dbReference type="Gene3D" id="3.90.79.10">
    <property type="entry name" value="Nucleoside Triphosphate Pyrophosphohydrolase"/>
    <property type="match status" value="1"/>
</dbReference>
<comment type="caution">
    <text evidence="4">The sequence shown here is derived from an EMBL/GenBank/DDBJ whole genome shotgun (WGS) entry which is preliminary data.</text>
</comment>
<dbReference type="InterPro" id="IPR020084">
    <property type="entry name" value="NUDIX_hydrolase_CS"/>
</dbReference>
<dbReference type="SUPFAM" id="SSF55811">
    <property type="entry name" value="Nudix"/>
    <property type="match status" value="1"/>
</dbReference>
<dbReference type="AlphaFoldDB" id="A0A8J7IIZ9"/>
<feature type="domain" description="Nudix hydrolase" evidence="3">
    <location>
        <begin position="16"/>
        <end position="144"/>
    </location>
</feature>
<dbReference type="CDD" id="cd04684">
    <property type="entry name" value="NUDIX_Hydrolase"/>
    <property type="match status" value="1"/>
</dbReference>
<accession>A0A8J7IIZ9</accession>